<reference evidence="8 9" key="1">
    <citation type="journal article" date="2020" name="ISME J.">
        <title>Uncovering the hidden diversity of litter-decomposition mechanisms in mushroom-forming fungi.</title>
        <authorList>
            <person name="Floudas D."/>
            <person name="Bentzer J."/>
            <person name="Ahren D."/>
            <person name="Johansson T."/>
            <person name="Persson P."/>
            <person name="Tunlid A."/>
        </authorList>
    </citation>
    <scope>NUCLEOTIDE SEQUENCE [LARGE SCALE GENOMIC DNA]</scope>
    <source>
        <strain evidence="8 9">CBS 175.51</strain>
    </source>
</reference>
<keyword evidence="4" id="KW-0378">Hydrolase</keyword>
<evidence type="ECO:0000256" key="6">
    <source>
        <dbReference type="ARBA" id="ARBA00023295"/>
    </source>
</evidence>
<keyword evidence="9" id="KW-1185">Reference proteome</keyword>
<dbReference type="NCBIfam" id="NF006969">
    <property type="entry name" value="PRK09441.1-2"/>
    <property type="match status" value="1"/>
</dbReference>
<dbReference type="Proteomes" id="UP000541558">
    <property type="component" value="Unassembled WGS sequence"/>
</dbReference>
<dbReference type="SMART" id="SM00642">
    <property type="entry name" value="Aamy"/>
    <property type="match status" value="1"/>
</dbReference>
<dbReference type="Gene3D" id="2.60.40.1180">
    <property type="entry name" value="Golgi alpha-mannosidase II"/>
    <property type="match status" value="1"/>
</dbReference>
<protein>
    <recommendedName>
        <fullName evidence="7">Glycosyl hydrolase family 13 catalytic domain-containing protein</fullName>
    </recommendedName>
</protein>
<evidence type="ECO:0000256" key="1">
    <source>
        <dbReference type="ARBA" id="ARBA00001913"/>
    </source>
</evidence>
<dbReference type="EMBL" id="JAACJK010000001">
    <property type="protein sequence ID" value="KAF5341996.1"/>
    <property type="molecule type" value="Genomic_DNA"/>
</dbReference>
<evidence type="ECO:0000256" key="5">
    <source>
        <dbReference type="ARBA" id="ARBA00023277"/>
    </source>
</evidence>
<dbReference type="SUPFAM" id="SSF51011">
    <property type="entry name" value="Glycosyl hydrolase domain"/>
    <property type="match status" value="1"/>
</dbReference>
<evidence type="ECO:0000256" key="2">
    <source>
        <dbReference type="ARBA" id="ARBA00008061"/>
    </source>
</evidence>
<evidence type="ECO:0000259" key="7">
    <source>
        <dbReference type="SMART" id="SM00642"/>
    </source>
</evidence>
<dbReference type="PANTHER" id="PTHR43447">
    <property type="entry name" value="ALPHA-AMYLASE"/>
    <property type="match status" value="1"/>
</dbReference>
<dbReference type="PIRSF" id="PIRSF001021">
    <property type="entry name" value="Alph-amls_thrmst"/>
    <property type="match status" value="1"/>
</dbReference>
<dbReference type="GO" id="GO:0004553">
    <property type="term" value="F:hydrolase activity, hydrolyzing O-glycosyl compounds"/>
    <property type="evidence" value="ECO:0007669"/>
    <property type="project" value="InterPro"/>
</dbReference>
<keyword evidence="3" id="KW-0479">Metal-binding</keyword>
<dbReference type="InterPro" id="IPR013776">
    <property type="entry name" value="A-amylase_thermo"/>
</dbReference>
<dbReference type="GO" id="GO:0005509">
    <property type="term" value="F:calcium ion binding"/>
    <property type="evidence" value="ECO:0007669"/>
    <property type="project" value="InterPro"/>
</dbReference>
<dbReference type="Gene3D" id="3.20.20.80">
    <property type="entry name" value="Glycosidases"/>
    <property type="match status" value="1"/>
</dbReference>
<proteinExistence type="inferred from homology"/>
<evidence type="ECO:0000256" key="4">
    <source>
        <dbReference type="ARBA" id="ARBA00022801"/>
    </source>
</evidence>
<evidence type="ECO:0000313" key="8">
    <source>
        <dbReference type="EMBL" id="KAF5341996.1"/>
    </source>
</evidence>
<evidence type="ECO:0000313" key="9">
    <source>
        <dbReference type="Proteomes" id="UP000541558"/>
    </source>
</evidence>
<keyword evidence="6" id="KW-0326">Glycosidase</keyword>
<sequence length="529" mass="61116">MFDDFRFWLETVFIKRTVPPPLERMQLRPDDSPANPLMIQFFTWDCLHESLSWWKHLEEEIPNLAEQGYTQIWLPPPNKAAELDGRGYDAYDLWDLGEFEHKGHIRTRWGTREELLSACSAARRHGIDILIDAVLNHKLGADRHETFMAVPSNPDNRLKDDGPPRLIDGWTAFDYPTRNGKYSSFRWTKDHFSGVDWDQKTQTKAIYRIVEPGHKGWSRNVDTELGNYDFLLGVDIDHSHPAVQEDLLKWGNWILGTTGAAGFRLDAIKHFDRKFLLSWIQHVRKRTGNDKMFCVAEYWSADLDKVIPYLRFFRGETSFFDVPLHHNFHLASRQSDSFDLRQIFKKTVVGLQPGDAVTFVDNHDTVSWELLDCHWMQDSQSLESWVSENFKTQAYALILLRASGYPCVFYGDLYPNREGYSERTAKNLRILVEARKYYAYGPQQDYFSEKNCIGFVRKGDRSHPGCAVVLSNKSGPATFKHEVRMNVGLANGGSSYRSLMTQEGKVAIDAQGWGSFFCFANSVQVWVKV</sequence>
<organism evidence="8 9">
    <name type="scientific">Ephemerocybe angulata</name>
    <dbReference type="NCBI Taxonomy" id="980116"/>
    <lineage>
        <taxon>Eukaryota</taxon>
        <taxon>Fungi</taxon>
        <taxon>Dikarya</taxon>
        <taxon>Basidiomycota</taxon>
        <taxon>Agaricomycotina</taxon>
        <taxon>Agaricomycetes</taxon>
        <taxon>Agaricomycetidae</taxon>
        <taxon>Agaricales</taxon>
        <taxon>Agaricineae</taxon>
        <taxon>Psathyrellaceae</taxon>
        <taxon>Ephemerocybe</taxon>
    </lineage>
</organism>
<dbReference type="SUPFAM" id="SSF51445">
    <property type="entry name" value="(Trans)glycosidases"/>
    <property type="match status" value="1"/>
</dbReference>
<dbReference type="Pfam" id="PF00128">
    <property type="entry name" value="Alpha-amylase"/>
    <property type="match status" value="1"/>
</dbReference>
<dbReference type="InterPro" id="IPR013780">
    <property type="entry name" value="Glyco_hydro_b"/>
</dbReference>
<comment type="caution">
    <text evidence="8">The sequence shown here is derived from an EMBL/GenBank/DDBJ whole genome shotgun (WGS) entry which is preliminary data.</text>
</comment>
<evidence type="ECO:0000256" key="3">
    <source>
        <dbReference type="ARBA" id="ARBA00022723"/>
    </source>
</evidence>
<dbReference type="OrthoDB" id="550577at2759"/>
<feature type="domain" description="Glycosyl hydrolase family 13 catalytic" evidence="7">
    <location>
        <begin position="36"/>
        <end position="435"/>
    </location>
</feature>
<comment type="similarity">
    <text evidence="2">Belongs to the glycosyl hydrolase 13 family.</text>
</comment>
<gene>
    <name evidence="8" type="ORF">D9611_001848</name>
</gene>
<dbReference type="GO" id="GO:0005975">
    <property type="term" value="P:carbohydrate metabolic process"/>
    <property type="evidence" value="ECO:0007669"/>
    <property type="project" value="InterPro"/>
</dbReference>
<dbReference type="InterPro" id="IPR017853">
    <property type="entry name" value="GH"/>
</dbReference>
<name>A0A8H5FMB6_9AGAR</name>
<dbReference type="CDD" id="cd11318">
    <property type="entry name" value="AmyAc_bac_fung_AmyA"/>
    <property type="match status" value="1"/>
</dbReference>
<dbReference type="AlphaFoldDB" id="A0A8H5FMB6"/>
<keyword evidence="5" id="KW-0119">Carbohydrate metabolism</keyword>
<dbReference type="NCBIfam" id="NF006968">
    <property type="entry name" value="PRK09441.1-1"/>
    <property type="match status" value="1"/>
</dbReference>
<dbReference type="Gene3D" id="2.40.30.140">
    <property type="match status" value="1"/>
</dbReference>
<accession>A0A8H5FMB6</accession>
<dbReference type="InterPro" id="IPR006047">
    <property type="entry name" value="GH13_cat_dom"/>
</dbReference>
<comment type="cofactor">
    <cofactor evidence="1">
        <name>Ca(2+)</name>
        <dbReference type="ChEBI" id="CHEBI:29108"/>
    </cofactor>
</comment>